<keyword evidence="4 6" id="KW-1133">Transmembrane helix</keyword>
<dbReference type="InterPro" id="IPR003838">
    <property type="entry name" value="ABC3_permease_C"/>
</dbReference>
<feature type="transmembrane region" description="Helical" evidence="6">
    <location>
        <begin position="432"/>
        <end position="458"/>
    </location>
</feature>
<feature type="domain" description="ABC3 transporter permease C-terminal" evidence="7">
    <location>
        <begin position="710"/>
        <end position="820"/>
    </location>
</feature>
<evidence type="ECO:0000256" key="5">
    <source>
        <dbReference type="ARBA" id="ARBA00023136"/>
    </source>
</evidence>
<organism evidence="8 9">
    <name type="scientific">Glycomyces rhizosphaerae</name>
    <dbReference type="NCBI Taxonomy" id="2054422"/>
    <lineage>
        <taxon>Bacteria</taxon>
        <taxon>Bacillati</taxon>
        <taxon>Actinomycetota</taxon>
        <taxon>Actinomycetes</taxon>
        <taxon>Glycomycetales</taxon>
        <taxon>Glycomycetaceae</taxon>
        <taxon>Glycomyces</taxon>
    </lineage>
</organism>
<reference evidence="9" key="1">
    <citation type="journal article" date="2019" name="Int. J. Syst. Evol. Microbiol.">
        <title>The Global Catalogue of Microorganisms (GCM) 10K type strain sequencing project: providing services to taxonomists for standard genome sequencing and annotation.</title>
        <authorList>
            <consortium name="The Broad Institute Genomics Platform"/>
            <consortium name="The Broad Institute Genome Sequencing Center for Infectious Disease"/>
            <person name="Wu L."/>
            <person name="Ma J."/>
        </authorList>
    </citation>
    <scope>NUCLEOTIDE SEQUENCE [LARGE SCALE GENOMIC DNA]</scope>
    <source>
        <strain evidence="9">CGMCC 4.7396</strain>
    </source>
</reference>
<evidence type="ECO:0000259" key="7">
    <source>
        <dbReference type="Pfam" id="PF02687"/>
    </source>
</evidence>
<keyword evidence="3 6" id="KW-0812">Transmembrane</keyword>
<dbReference type="PANTHER" id="PTHR30287:SF1">
    <property type="entry name" value="INNER MEMBRANE PROTEIN"/>
    <property type="match status" value="1"/>
</dbReference>
<dbReference type="PANTHER" id="PTHR30287">
    <property type="entry name" value="MEMBRANE COMPONENT OF PREDICTED ABC SUPERFAMILY METABOLITE UPTAKE TRANSPORTER"/>
    <property type="match status" value="1"/>
</dbReference>
<feature type="transmembrane region" description="Helical" evidence="6">
    <location>
        <begin position="701"/>
        <end position="723"/>
    </location>
</feature>
<dbReference type="Pfam" id="PF02687">
    <property type="entry name" value="FtsX"/>
    <property type="match status" value="2"/>
</dbReference>
<dbReference type="EMBL" id="JBHRWO010000010">
    <property type="protein sequence ID" value="MFC3493483.1"/>
    <property type="molecule type" value="Genomic_DNA"/>
</dbReference>
<dbReference type="Proteomes" id="UP001595712">
    <property type="component" value="Unassembled WGS sequence"/>
</dbReference>
<evidence type="ECO:0000313" key="8">
    <source>
        <dbReference type="EMBL" id="MFC3493483.1"/>
    </source>
</evidence>
<keyword evidence="5 6" id="KW-0472">Membrane</keyword>
<evidence type="ECO:0000256" key="3">
    <source>
        <dbReference type="ARBA" id="ARBA00022692"/>
    </source>
</evidence>
<keyword evidence="9" id="KW-1185">Reference proteome</keyword>
<dbReference type="InterPro" id="IPR038766">
    <property type="entry name" value="Membrane_comp_ABC_pdt"/>
</dbReference>
<feature type="transmembrane region" description="Helical" evidence="6">
    <location>
        <begin position="754"/>
        <end position="778"/>
    </location>
</feature>
<comment type="caution">
    <text evidence="8">The sequence shown here is derived from an EMBL/GenBank/DDBJ whole genome shotgun (WGS) entry which is preliminary data.</text>
</comment>
<evidence type="ECO:0000256" key="2">
    <source>
        <dbReference type="ARBA" id="ARBA00022475"/>
    </source>
</evidence>
<feature type="transmembrane region" description="Helical" evidence="6">
    <location>
        <begin position="260"/>
        <end position="289"/>
    </location>
</feature>
<sequence>MASRLRAGRLGMAGPSLHMARRRLAGLVAVGLAVAGGAALITVAAVLAETGLTSHLGPERLEAAEILVASTQRHAVPEDIDLPLSERESIDADLIDTVTEVPGVEAAAADITFPARLDEPSTDGPIEGHGWDTAALTGAVVDGRAPAGPDELVVDTATAEAAGLAVGDTAEVTTPTGTATFHIVGLTDAPGIHTDAATARALAGLDEHAADLIAVRAEPGADVEAVAENLREALPGLEVTTGDARGDVERLADATATADLVAMAIAMAGTIVLLVGFITAGALAVNVANQRRDLALLRAVGATPRQVRRLIATQASAAAAVALIPGIAAGQHLAGQFTGFLTDSGMLPAGLPLARTPISVLIVAFLVLLTVQLAARGAAMRVSRLPATAAVAEARVEPKSPGRVRTAIGLVLLLLATVQSLLPLAIPGETAFVSAATATITAVIGFALAGPVLIGALTRRAARRLDDRTPAPIWLAVKNSRAFARRTAGAVAVLALAVGLTITQVFAQTTYTEVTAAEIEDGAIADATATGPVSAADLAELEGRPGVDAAVGVAGTTVMRVIDDAGSAESYAALAFTPGVATVADLGAAEGDLDDLHGETVALSADAARLWGVGPGDRVDLILADGTEVSPEIAATYERGFGFGSVVLAADLLTGPRFYDAALVAGDPAAVTDWAASVPGIAVETGAAVPQAPSGMTPDQWISLMATLAMTGYVLLGTANSLVAATSRRRGEFASLRAVGATARQVRAMVRREALITAAIAVGAGLAFSVLPMAVLGLGFLGEPWPQGPLWVIPATSGVAVLLAWAATAIPARQALRIPPPRLLASVD</sequence>
<feature type="transmembrane region" description="Helical" evidence="6">
    <location>
        <begin position="354"/>
        <end position="375"/>
    </location>
</feature>
<feature type="transmembrane region" description="Helical" evidence="6">
    <location>
        <begin position="488"/>
        <end position="507"/>
    </location>
</feature>
<feature type="transmembrane region" description="Helical" evidence="6">
    <location>
        <begin position="310"/>
        <end position="334"/>
    </location>
</feature>
<proteinExistence type="predicted"/>
<feature type="domain" description="ABC3 transporter permease C-terminal" evidence="7">
    <location>
        <begin position="266"/>
        <end position="385"/>
    </location>
</feature>
<comment type="subcellular location">
    <subcellularLocation>
        <location evidence="1">Cell membrane</location>
        <topology evidence="1">Multi-pass membrane protein</topology>
    </subcellularLocation>
</comment>
<evidence type="ECO:0000256" key="6">
    <source>
        <dbReference type="SAM" id="Phobius"/>
    </source>
</evidence>
<evidence type="ECO:0000313" key="9">
    <source>
        <dbReference type="Proteomes" id="UP001595712"/>
    </source>
</evidence>
<name>A0ABV7Q169_9ACTN</name>
<feature type="transmembrane region" description="Helical" evidence="6">
    <location>
        <begin position="407"/>
        <end position="426"/>
    </location>
</feature>
<evidence type="ECO:0000256" key="1">
    <source>
        <dbReference type="ARBA" id="ARBA00004651"/>
    </source>
</evidence>
<gene>
    <name evidence="8" type="ORF">ACFO8M_13450</name>
</gene>
<accession>A0ABV7Q169</accession>
<feature type="transmembrane region" description="Helical" evidence="6">
    <location>
        <begin position="790"/>
        <end position="812"/>
    </location>
</feature>
<evidence type="ECO:0000256" key="4">
    <source>
        <dbReference type="ARBA" id="ARBA00022989"/>
    </source>
</evidence>
<protein>
    <submittedName>
        <fullName evidence="8">ABC transporter permease</fullName>
    </submittedName>
</protein>
<dbReference type="RefSeq" id="WP_387975910.1">
    <property type="nucleotide sequence ID" value="NZ_JBHRWO010000010.1"/>
</dbReference>
<keyword evidence="2" id="KW-1003">Cell membrane</keyword>